<feature type="chain" id="PRO_5038829366" evidence="6">
    <location>
        <begin position="34"/>
        <end position="454"/>
    </location>
</feature>
<keyword evidence="5" id="KW-0449">Lipoprotein</keyword>
<dbReference type="InterPro" id="IPR006059">
    <property type="entry name" value="SBP"/>
</dbReference>
<proteinExistence type="predicted"/>
<evidence type="ECO:0000256" key="1">
    <source>
        <dbReference type="ARBA" id="ARBA00022475"/>
    </source>
</evidence>
<dbReference type="Gene3D" id="3.40.190.10">
    <property type="entry name" value="Periplasmic binding protein-like II"/>
    <property type="match status" value="1"/>
</dbReference>
<evidence type="ECO:0000256" key="2">
    <source>
        <dbReference type="ARBA" id="ARBA00022729"/>
    </source>
</evidence>
<dbReference type="SUPFAM" id="SSF53850">
    <property type="entry name" value="Periplasmic binding protein-like II"/>
    <property type="match status" value="1"/>
</dbReference>
<protein>
    <submittedName>
        <fullName evidence="7">Sugar ABC transporter substrate-binding protein</fullName>
    </submittedName>
</protein>
<dbReference type="STRING" id="1909395.BKM31_23135"/>
<keyword evidence="2 6" id="KW-0732">Signal</keyword>
<keyword evidence="1" id="KW-1003">Cell membrane</keyword>
<feature type="signal peptide" evidence="6">
    <location>
        <begin position="1"/>
        <end position="33"/>
    </location>
</feature>
<dbReference type="InterPro" id="IPR050490">
    <property type="entry name" value="Bact_solute-bd_prot1"/>
</dbReference>
<evidence type="ECO:0000313" key="8">
    <source>
        <dbReference type="Proteomes" id="UP000190797"/>
    </source>
</evidence>
<dbReference type="KEGG" id="noa:BKM31_23135"/>
<keyword evidence="3" id="KW-0472">Membrane</keyword>
<evidence type="ECO:0000313" key="7">
    <source>
        <dbReference type="EMBL" id="AQZ63969.1"/>
    </source>
</evidence>
<dbReference type="OrthoDB" id="2515046at2"/>
<dbReference type="PROSITE" id="PS51318">
    <property type="entry name" value="TAT"/>
    <property type="match status" value="1"/>
</dbReference>
<dbReference type="RefSeq" id="WP_080040167.1">
    <property type="nucleotide sequence ID" value="NZ_CP017717.1"/>
</dbReference>
<dbReference type="AlphaFoldDB" id="A0A1V0A1B7"/>
<evidence type="ECO:0000256" key="6">
    <source>
        <dbReference type="SAM" id="SignalP"/>
    </source>
</evidence>
<dbReference type="PANTHER" id="PTHR43649">
    <property type="entry name" value="ARABINOSE-BINDING PROTEIN-RELATED"/>
    <property type="match status" value="1"/>
</dbReference>
<gene>
    <name evidence="7" type="ORF">BKM31_23135</name>
</gene>
<name>A0A1V0A1B7_9ACTN</name>
<dbReference type="Proteomes" id="UP000190797">
    <property type="component" value="Chromosome"/>
</dbReference>
<evidence type="ECO:0000256" key="3">
    <source>
        <dbReference type="ARBA" id="ARBA00023136"/>
    </source>
</evidence>
<keyword evidence="4" id="KW-0564">Palmitate</keyword>
<reference evidence="8" key="1">
    <citation type="journal article" date="2017" name="Med. Chem. Commun.">
        <title>Nonomuraea sp. ATCC 55076 harbours the largest actinomycete chromosome to date and the kistamicin biosynthetic gene cluster.</title>
        <authorList>
            <person name="Nazari B."/>
            <person name="Forneris C.C."/>
            <person name="Gibson M.I."/>
            <person name="Moon K."/>
            <person name="Schramma K.R."/>
            <person name="Seyedsayamdost M.R."/>
        </authorList>
    </citation>
    <scope>NUCLEOTIDE SEQUENCE [LARGE SCALE GENOMIC DNA]</scope>
    <source>
        <strain evidence="8">ATCC 55076</strain>
    </source>
</reference>
<accession>A0A1V0A1B7</accession>
<dbReference type="PANTHER" id="PTHR43649:SF33">
    <property type="entry name" value="POLYGALACTURONAN_RHAMNOGALACTURONAN-BINDING PROTEIN YTCQ"/>
    <property type="match status" value="1"/>
</dbReference>
<keyword evidence="8" id="KW-1185">Reference proteome</keyword>
<dbReference type="EMBL" id="CP017717">
    <property type="protein sequence ID" value="AQZ63969.1"/>
    <property type="molecule type" value="Genomic_DNA"/>
</dbReference>
<dbReference type="InterPro" id="IPR006311">
    <property type="entry name" value="TAT_signal"/>
</dbReference>
<sequence length="454" mass="48216">MTPPTLPQPLRRAGRRRTLLGAALAVALTASLAACSSDGSPAPSSGTASAAGPVTLEFWTWSLKGSDPAAKAIVDKYHQLNPNVTVKLSEVGGTTETASKLLAADQAGDTPDVVQIEYRGLPALVVAGAAKDITADVAGVKANVDANIWAQTTFNNQVYGVPQDIGPMVLTYRKDLFDKFGVQVPTTWEEYAKAAEQIHKKDPDAYIASFAANQLEFFAAHAAQAGAQWWSTDGSAWKVGIGSEASLKTADFWQDLVQRDLVKVEPLLTPEWNAQVNNGKILSWAAAAWAPSVIYSVAPDTAGKWESAPLPQWTKGQAAVPFLGGSTYLVPAKSKHAKEAAAFAAWLGASDEGSKLLLGLDLFPGANAGRQATLTHEPPKLMPQQKDFYQVTDQVIKNTTIPVTWGPNVNVAQTAFGDALNKAALDKSSFRAVYQATQQAVVADLQKSGYTVTQ</sequence>
<evidence type="ECO:0000256" key="5">
    <source>
        <dbReference type="ARBA" id="ARBA00023288"/>
    </source>
</evidence>
<dbReference type="Pfam" id="PF01547">
    <property type="entry name" value="SBP_bac_1"/>
    <property type="match status" value="1"/>
</dbReference>
<organism evidence="7 8">
    <name type="scientific">[Actinomadura] parvosata subsp. kistnae</name>
    <dbReference type="NCBI Taxonomy" id="1909395"/>
    <lineage>
        <taxon>Bacteria</taxon>
        <taxon>Bacillati</taxon>
        <taxon>Actinomycetota</taxon>
        <taxon>Actinomycetes</taxon>
        <taxon>Streptosporangiales</taxon>
        <taxon>Streptosporangiaceae</taxon>
        <taxon>Nonomuraea</taxon>
    </lineage>
</organism>
<evidence type="ECO:0000256" key="4">
    <source>
        <dbReference type="ARBA" id="ARBA00023139"/>
    </source>
</evidence>